<name>A0A7W7K0E9_9SPHN</name>
<evidence type="ECO:0000313" key="1">
    <source>
        <dbReference type="EMBL" id="MBB4838659.1"/>
    </source>
</evidence>
<proteinExistence type="predicted"/>
<evidence type="ECO:0000313" key="2">
    <source>
        <dbReference type="Proteomes" id="UP000575241"/>
    </source>
</evidence>
<gene>
    <name evidence="1" type="ORF">HNP52_001728</name>
</gene>
<dbReference type="Proteomes" id="UP000575241">
    <property type="component" value="Unassembled WGS sequence"/>
</dbReference>
<dbReference type="AlphaFoldDB" id="A0A7W7K0E9"/>
<dbReference type="EMBL" id="JACHLN010000002">
    <property type="protein sequence ID" value="MBB4838659.1"/>
    <property type="molecule type" value="Genomic_DNA"/>
</dbReference>
<keyword evidence="2" id="KW-1185">Reference proteome</keyword>
<protein>
    <submittedName>
        <fullName evidence="1">Uncharacterized protein</fullName>
    </submittedName>
</protein>
<comment type="caution">
    <text evidence="1">The sequence shown here is derived from an EMBL/GenBank/DDBJ whole genome shotgun (WGS) entry which is preliminary data.</text>
</comment>
<dbReference type="RefSeq" id="WP_184165524.1">
    <property type="nucleotide sequence ID" value="NZ_JACHLN010000002.1"/>
</dbReference>
<accession>A0A7W7K0E9</accession>
<organism evidence="1 2">
    <name type="scientific">Sphingomonas kyeonggiensis</name>
    <dbReference type="NCBI Taxonomy" id="1268553"/>
    <lineage>
        <taxon>Bacteria</taxon>
        <taxon>Pseudomonadati</taxon>
        <taxon>Pseudomonadota</taxon>
        <taxon>Alphaproteobacteria</taxon>
        <taxon>Sphingomonadales</taxon>
        <taxon>Sphingomonadaceae</taxon>
        <taxon>Sphingomonas</taxon>
    </lineage>
</organism>
<sequence>MSWDEAKIRLSGRHGITSNWWRGKGTITVQEKADILSEDNLDRHLHDYENYGDETPFISLTAGAVSRDLLARRNHDYSALDTALLFATNNWQQPGAIFHCWVPVALNPSVEVEFVAEAVRDLLTYRRWSDYQLEGELTAKVHIPASQISHVDWWDGGISMMRPADTFQNTRYVPPDGVLNLRTWF</sequence>
<reference evidence="1 2" key="1">
    <citation type="submission" date="2020-08" db="EMBL/GenBank/DDBJ databases">
        <title>Functional genomics of gut bacteria from endangered species of beetles.</title>
        <authorList>
            <person name="Carlos-Shanley C."/>
        </authorList>
    </citation>
    <scope>NUCLEOTIDE SEQUENCE [LARGE SCALE GENOMIC DNA]</scope>
    <source>
        <strain evidence="1 2">S00224</strain>
    </source>
</reference>